<proteinExistence type="predicted"/>
<dbReference type="Proteomes" id="UP000609802">
    <property type="component" value="Unassembled WGS sequence"/>
</dbReference>
<gene>
    <name evidence="2" type="ORF">GCM10016455_24030</name>
</gene>
<dbReference type="InterPro" id="IPR036108">
    <property type="entry name" value="4pyrrol_syn_uPrphyn_synt_sf"/>
</dbReference>
<dbReference type="RefSeq" id="WP_191286783.1">
    <property type="nucleotide sequence ID" value="NZ_BNCH01000005.1"/>
</dbReference>
<evidence type="ECO:0000313" key="2">
    <source>
        <dbReference type="EMBL" id="GHF02147.1"/>
    </source>
</evidence>
<name>A0ABQ3J5Q2_9RHOB</name>
<comment type="caution">
    <text evidence="2">The sequence shown here is derived from an EMBL/GenBank/DDBJ whole genome shotgun (WGS) entry which is preliminary data.</text>
</comment>
<sequence>MSTQKTLVLTRPALSASQMLTQIETDLGHKIPVVLSPILNIVPTGDWPDLSGIDVVIATSVHAIQGSLQGKRVFCVGTRTAEAVTQAGGEVCHCALDAAALLAWMDTQPDPGAVLYLRGSHVATDFPAALSHRSVNARSAQTYRQEDLPLTNAARHVLEGERPAILPLFSPRSARLVGQAITTIGPDVHVIAISDAVAEVWRSETGGSSEVATEPTGSEMVDRTIAALRH</sequence>
<evidence type="ECO:0000259" key="1">
    <source>
        <dbReference type="Pfam" id="PF02602"/>
    </source>
</evidence>
<dbReference type="SUPFAM" id="SSF69618">
    <property type="entry name" value="HemD-like"/>
    <property type="match status" value="1"/>
</dbReference>
<dbReference type="Gene3D" id="3.40.50.10090">
    <property type="match status" value="1"/>
</dbReference>
<dbReference type="CDD" id="cd06578">
    <property type="entry name" value="HemD"/>
    <property type="match status" value="1"/>
</dbReference>
<dbReference type="Pfam" id="PF02602">
    <property type="entry name" value="HEM4"/>
    <property type="match status" value="1"/>
</dbReference>
<accession>A0ABQ3J5Q2</accession>
<dbReference type="InterPro" id="IPR003754">
    <property type="entry name" value="4pyrrol_synth_uPrphyn_synth"/>
</dbReference>
<evidence type="ECO:0000313" key="3">
    <source>
        <dbReference type="Proteomes" id="UP000609802"/>
    </source>
</evidence>
<dbReference type="GO" id="GO:0032259">
    <property type="term" value="P:methylation"/>
    <property type="evidence" value="ECO:0007669"/>
    <property type="project" value="UniProtKB-KW"/>
</dbReference>
<keyword evidence="3" id="KW-1185">Reference proteome</keyword>
<dbReference type="GO" id="GO:0008168">
    <property type="term" value="F:methyltransferase activity"/>
    <property type="evidence" value="ECO:0007669"/>
    <property type="project" value="UniProtKB-KW"/>
</dbReference>
<keyword evidence="2" id="KW-0808">Transferase</keyword>
<keyword evidence="2" id="KW-0489">Methyltransferase</keyword>
<protein>
    <submittedName>
        <fullName evidence="2">Uroporphyrinogen III methyltransferase</fullName>
    </submittedName>
</protein>
<reference evidence="3" key="1">
    <citation type="journal article" date="2019" name="Int. J. Syst. Evol. Microbiol.">
        <title>The Global Catalogue of Microorganisms (GCM) 10K type strain sequencing project: providing services to taxonomists for standard genome sequencing and annotation.</title>
        <authorList>
            <consortium name="The Broad Institute Genomics Platform"/>
            <consortium name="The Broad Institute Genome Sequencing Center for Infectious Disease"/>
            <person name="Wu L."/>
            <person name="Ma J."/>
        </authorList>
    </citation>
    <scope>NUCLEOTIDE SEQUENCE [LARGE SCALE GENOMIC DNA]</scope>
    <source>
        <strain evidence="3">KCTC 42443</strain>
    </source>
</reference>
<feature type="domain" description="Tetrapyrrole biosynthesis uroporphyrinogen III synthase" evidence="1">
    <location>
        <begin position="33"/>
        <end position="221"/>
    </location>
</feature>
<organism evidence="2 3">
    <name type="scientific">Aliiroseovarius zhejiangensis</name>
    <dbReference type="NCBI Taxonomy" id="1632025"/>
    <lineage>
        <taxon>Bacteria</taxon>
        <taxon>Pseudomonadati</taxon>
        <taxon>Pseudomonadota</taxon>
        <taxon>Alphaproteobacteria</taxon>
        <taxon>Rhodobacterales</taxon>
        <taxon>Paracoccaceae</taxon>
        <taxon>Aliiroseovarius</taxon>
    </lineage>
</organism>
<dbReference type="EMBL" id="BNCH01000005">
    <property type="protein sequence ID" value="GHF02147.1"/>
    <property type="molecule type" value="Genomic_DNA"/>
</dbReference>